<feature type="domain" description="Voltage-dependent calcium channel alpha-2/delta subunit conserved region" evidence="2">
    <location>
        <begin position="147"/>
        <end position="245"/>
    </location>
</feature>
<evidence type="ECO:0000259" key="2">
    <source>
        <dbReference type="Pfam" id="PF08473"/>
    </source>
</evidence>
<sequence>MWCGGRQFQDILKPNYNSVDFAEVELTDNEAGPRANNSDLLAGHQHIIEAHRYLTPSPSPQAGVKNHLKPSATSWLSALYTDEIMDHFASGNWTLHPDWVYCEYKYDQNRVFQSPEDLMKDFLSRAQKPHWKWRSTRTRPPPEPTMNQAQSTRDPEDVLVTATRAIFIEENTYRRAPAAVVGVTIKHSKFCPSYPSRDSSCKTAKTCESTSLDCYLLDDNGFIIASEREEDTGKFFGTLEGTIIESFP</sequence>
<dbReference type="InterPro" id="IPR013680">
    <property type="entry name" value="VDCC_a2/dsu"/>
</dbReference>
<organism evidence="3 4">
    <name type="scientific">Homarus americanus</name>
    <name type="common">American lobster</name>
    <dbReference type="NCBI Taxonomy" id="6706"/>
    <lineage>
        <taxon>Eukaryota</taxon>
        <taxon>Metazoa</taxon>
        <taxon>Ecdysozoa</taxon>
        <taxon>Arthropoda</taxon>
        <taxon>Crustacea</taxon>
        <taxon>Multicrustacea</taxon>
        <taxon>Malacostraca</taxon>
        <taxon>Eumalacostraca</taxon>
        <taxon>Eucarida</taxon>
        <taxon>Decapoda</taxon>
        <taxon>Pleocyemata</taxon>
        <taxon>Astacidea</taxon>
        <taxon>Nephropoidea</taxon>
        <taxon>Nephropidae</taxon>
        <taxon>Homarus</taxon>
    </lineage>
</organism>
<accession>A0A8J5MZ52</accession>
<dbReference type="Pfam" id="PF08473">
    <property type="entry name" value="VGCC_alpha2"/>
    <property type="match status" value="1"/>
</dbReference>
<proteinExistence type="predicted"/>
<dbReference type="AlphaFoldDB" id="A0A8J5MZ52"/>
<dbReference type="Proteomes" id="UP000747542">
    <property type="component" value="Unassembled WGS sequence"/>
</dbReference>
<reference evidence="3" key="1">
    <citation type="journal article" date="2021" name="Sci. Adv.">
        <title>The American lobster genome reveals insights on longevity, neural, and immune adaptations.</title>
        <authorList>
            <person name="Polinski J.M."/>
            <person name="Zimin A.V."/>
            <person name="Clark K.F."/>
            <person name="Kohn A.B."/>
            <person name="Sadowski N."/>
            <person name="Timp W."/>
            <person name="Ptitsyn A."/>
            <person name="Khanna P."/>
            <person name="Romanova D.Y."/>
            <person name="Williams P."/>
            <person name="Greenwood S.J."/>
            <person name="Moroz L.L."/>
            <person name="Walt D.R."/>
            <person name="Bodnar A.G."/>
        </authorList>
    </citation>
    <scope>NUCLEOTIDE SEQUENCE</scope>
    <source>
        <strain evidence="3">GMGI-L3</strain>
    </source>
</reference>
<gene>
    <name evidence="3" type="primary">CACNA2D4-L</name>
    <name evidence="3" type="ORF">Hamer_G024743</name>
</gene>
<evidence type="ECO:0000313" key="3">
    <source>
        <dbReference type="EMBL" id="KAG7168724.1"/>
    </source>
</evidence>
<protein>
    <submittedName>
        <fullName evidence="3">Voltage-dependent calcium channel subunit alpha-2/delta-4-like</fullName>
    </submittedName>
</protein>
<evidence type="ECO:0000313" key="4">
    <source>
        <dbReference type="Proteomes" id="UP000747542"/>
    </source>
</evidence>
<feature type="region of interest" description="Disordered" evidence="1">
    <location>
        <begin position="131"/>
        <end position="155"/>
    </location>
</feature>
<keyword evidence="4" id="KW-1185">Reference proteome</keyword>
<name>A0A8J5MZ52_HOMAM</name>
<dbReference type="EMBL" id="JAHLQT010019377">
    <property type="protein sequence ID" value="KAG7168724.1"/>
    <property type="molecule type" value="Genomic_DNA"/>
</dbReference>
<comment type="caution">
    <text evidence="3">The sequence shown here is derived from an EMBL/GenBank/DDBJ whole genome shotgun (WGS) entry which is preliminary data.</text>
</comment>
<evidence type="ECO:0000256" key="1">
    <source>
        <dbReference type="SAM" id="MobiDB-lite"/>
    </source>
</evidence>